<sequence length="60" mass="6574">MPNEETEIESIAELEPVASLQNLFPLSKEVVVVLLEYDLCIQAEREAQAAKASTSQGPDE</sequence>
<evidence type="ECO:0000313" key="1">
    <source>
        <dbReference type="EMBL" id="KGN57811.1"/>
    </source>
</evidence>
<dbReference type="EMBL" id="CM002924">
    <property type="protein sequence ID" value="KGN57811.1"/>
    <property type="molecule type" value="Genomic_DNA"/>
</dbReference>
<reference evidence="1 2" key="1">
    <citation type="journal article" date="2009" name="Nat. Genet.">
        <title>The genome of the cucumber, Cucumis sativus L.</title>
        <authorList>
            <person name="Huang S."/>
            <person name="Li R."/>
            <person name="Zhang Z."/>
            <person name="Li L."/>
            <person name="Gu X."/>
            <person name="Fan W."/>
            <person name="Lucas W.J."/>
            <person name="Wang X."/>
            <person name="Xie B."/>
            <person name="Ni P."/>
            <person name="Ren Y."/>
            <person name="Zhu H."/>
            <person name="Li J."/>
            <person name="Lin K."/>
            <person name="Jin W."/>
            <person name="Fei Z."/>
            <person name="Li G."/>
            <person name="Staub J."/>
            <person name="Kilian A."/>
            <person name="van der Vossen E.A."/>
            <person name="Wu Y."/>
            <person name="Guo J."/>
            <person name="He J."/>
            <person name="Jia Z."/>
            <person name="Ren Y."/>
            <person name="Tian G."/>
            <person name="Lu Y."/>
            <person name="Ruan J."/>
            <person name="Qian W."/>
            <person name="Wang M."/>
            <person name="Huang Q."/>
            <person name="Li B."/>
            <person name="Xuan Z."/>
            <person name="Cao J."/>
            <person name="Asan"/>
            <person name="Wu Z."/>
            <person name="Zhang J."/>
            <person name="Cai Q."/>
            <person name="Bai Y."/>
            <person name="Zhao B."/>
            <person name="Han Y."/>
            <person name="Li Y."/>
            <person name="Li X."/>
            <person name="Wang S."/>
            <person name="Shi Q."/>
            <person name="Liu S."/>
            <person name="Cho W.K."/>
            <person name="Kim J.Y."/>
            <person name="Xu Y."/>
            <person name="Heller-Uszynska K."/>
            <person name="Miao H."/>
            <person name="Cheng Z."/>
            <person name="Zhang S."/>
            <person name="Wu J."/>
            <person name="Yang Y."/>
            <person name="Kang H."/>
            <person name="Li M."/>
            <person name="Liang H."/>
            <person name="Ren X."/>
            <person name="Shi Z."/>
            <person name="Wen M."/>
            <person name="Jian M."/>
            <person name="Yang H."/>
            <person name="Zhang G."/>
            <person name="Yang Z."/>
            <person name="Chen R."/>
            <person name="Liu S."/>
            <person name="Li J."/>
            <person name="Ma L."/>
            <person name="Liu H."/>
            <person name="Zhou Y."/>
            <person name="Zhao J."/>
            <person name="Fang X."/>
            <person name="Li G."/>
            <person name="Fang L."/>
            <person name="Li Y."/>
            <person name="Liu D."/>
            <person name="Zheng H."/>
            <person name="Zhang Y."/>
            <person name="Qin N."/>
            <person name="Li Z."/>
            <person name="Yang G."/>
            <person name="Yang S."/>
            <person name="Bolund L."/>
            <person name="Kristiansen K."/>
            <person name="Zheng H."/>
            <person name="Li S."/>
            <person name="Zhang X."/>
            <person name="Yang H."/>
            <person name="Wang J."/>
            <person name="Sun R."/>
            <person name="Zhang B."/>
            <person name="Jiang S."/>
            <person name="Wang J."/>
            <person name="Du Y."/>
            <person name="Li S."/>
        </authorList>
    </citation>
    <scope>NUCLEOTIDE SEQUENCE [LARGE SCALE GENOMIC DNA]</scope>
    <source>
        <strain evidence="2">cv. 9930</strain>
    </source>
</reference>
<reference evidence="1 2" key="2">
    <citation type="journal article" date="2009" name="PLoS ONE">
        <title>An integrated genetic and cytogenetic map of the cucumber genome.</title>
        <authorList>
            <person name="Ren Y."/>
            <person name="Zhang Z."/>
            <person name="Liu J."/>
            <person name="Staub J.E."/>
            <person name="Han Y."/>
            <person name="Cheng Z."/>
            <person name="Li X."/>
            <person name="Lu J."/>
            <person name="Miao H."/>
            <person name="Kang H."/>
            <person name="Xie B."/>
            <person name="Gu X."/>
            <person name="Wang X."/>
            <person name="Du Y."/>
            <person name="Jin W."/>
            <person name="Huang S."/>
        </authorList>
    </citation>
    <scope>NUCLEOTIDE SEQUENCE [LARGE SCALE GENOMIC DNA]</scope>
    <source>
        <strain evidence="2">cv. 9930</strain>
    </source>
</reference>
<keyword evidence="2" id="KW-1185">Reference proteome</keyword>
<evidence type="ECO:0000313" key="2">
    <source>
        <dbReference type="Proteomes" id="UP000029981"/>
    </source>
</evidence>
<gene>
    <name evidence="1" type="ORF">Csa_3G314750</name>
</gene>
<name>A0A0A0LCL7_CUCSA</name>
<dbReference type="AlphaFoldDB" id="A0A0A0LCL7"/>
<protein>
    <submittedName>
        <fullName evidence="1">Uncharacterized protein</fullName>
    </submittedName>
</protein>
<dbReference type="Gramene" id="KGN57811">
    <property type="protein sequence ID" value="KGN57811"/>
    <property type="gene ID" value="Csa_3G314750"/>
</dbReference>
<organism evidence="1 2">
    <name type="scientific">Cucumis sativus</name>
    <name type="common">Cucumber</name>
    <dbReference type="NCBI Taxonomy" id="3659"/>
    <lineage>
        <taxon>Eukaryota</taxon>
        <taxon>Viridiplantae</taxon>
        <taxon>Streptophyta</taxon>
        <taxon>Embryophyta</taxon>
        <taxon>Tracheophyta</taxon>
        <taxon>Spermatophyta</taxon>
        <taxon>Magnoliopsida</taxon>
        <taxon>eudicotyledons</taxon>
        <taxon>Gunneridae</taxon>
        <taxon>Pentapetalae</taxon>
        <taxon>rosids</taxon>
        <taxon>fabids</taxon>
        <taxon>Cucurbitales</taxon>
        <taxon>Cucurbitaceae</taxon>
        <taxon>Benincaseae</taxon>
        <taxon>Cucumis</taxon>
    </lineage>
</organism>
<proteinExistence type="predicted"/>
<accession>A0A0A0LCL7</accession>
<reference evidence="1 2" key="3">
    <citation type="journal article" date="2010" name="BMC Genomics">
        <title>Transcriptome sequencing and comparative analysis of cucumber flowers with different sex types.</title>
        <authorList>
            <person name="Guo S."/>
            <person name="Zheng Y."/>
            <person name="Joung J.G."/>
            <person name="Liu S."/>
            <person name="Zhang Z."/>
            <person name="Crasta O.R."/>
            <person name="Sobral B.W."/>
            <person name="Xu Y."/>
            <person name="Huang S."/>
            <person name="Fei Z."/>
        </authorList>
    </citation>
    <scope>NUCLEOTIDE SEQUENCE [LARGE SCALE GENOMIC DNA]</scope>
    <source>
        <strain evidence="2">cv. 9930</strain>
    </source>
</reference>
<reference evidence="1 2" key="4">
    <citation type="journal article" date="2011" name="BMC Genomics">
        <title>RNA-Seq improves annotation of protein-coding genes in the cucumber genome.</title>
        <authorList>
            <person name="Li Z."/>
            <person name="Zhang Z."/>
            <person name="Yan P."/>
            <person name="Huang S."/>
            <person name="Fei Z."/>
            <person name="Lin K."/>
        </authorList>
    </citation>
    <scope>NUCLEOTIDE SEQUENCE [LARGE SCALE GENOMIC DNA]</scope>
    <source>
        <strain evidence="2">cv. 9930</strain>
    </source>
</reference>
<dbReference type="Proteomes" id="UP000029981">
    <property type="component" value="Chromosome 3"/>
</dbReference>